<keyword evidence="2" id="KW-1185">Reference proteome</keyword>
<evidence type="ECO:0000313" key="2">
    <source>
        <dbReference type="Proteomes" id="UP000217277"/>
    </source>
</evidence>
<sequence length="37" mass="4243">MPNKILSTINRNTQRTKWALRVSLNTMGALTNTYCKC</sequence>
<name>A0ACA8DWI4_9GAMM</name>
<dbReference type="EMBL" id="CP011011">
    <property type="protein sequence ID" value="ATC82484.1"/>
    <property type="molecule type" value="Genomic_DNA"/>
</dbReference>
<gene>
    <name evidence="1" type="ORF">PAGA_a2170</name>
</gene>
<reference evidence="1" key="1">
    <citation type="submission" date="2015-03" db="EMBL/GenBank/DDBJ databases">
        <authorList>
            <person name="Xie B.-B."/>
            <person name="Rong J.-C."/>
            <person name="Qin Q.-L."/>
            <person name="Zhang Y.-Z."/>
        </authorList>
    </citation>
    <scope>NUCLEOTIDE SEQUENCE</scope>
    <source>
        <strain evidence="1">DSM 14585</strain>
    </source>
</reference>
<protein>
    <submittedName>
        <fullName evidence="1">Uncharacterized protein</fullName>
    </submittedName>
</protein>
<accession>A0ACA8DWI4</accession>
<organism evidence="1 2">
    <name type="scientific">Pseudoalteromonas agarivorans DSM 14585</name>
    <dbReference type="NCBI Taxonomy" id="1312369"/>
    <lineage>
        <taxon>Bacteria</taxon>
        <taxon>Pseudomonadati</taxon>
        <taxon>Pseudomonadota</taxon>
        <taxon>Gammaproteobacteria</taxon>
        <taxon>Alteromonadales</taxon>
        <taxon>Pseudoalteromonadaceae</taxon>
        <taxon>Pseudoalteromonas</taxon>
    </lineage>
</organism>
<evidence type="ECO:0000313" key="1">
    <source>
        <dbReference type="EMBL" id="ATC82484.1"/>
    </source>
</evidence>
<dbReference type="Proteomes" id="UP000217277">
    <property type="component" value="Chromosome I"/>
</dbReference>
<proteinExistence type="predicted"/>